<organism evidence="7 8">
    <name type="scientific">Bordetella genomosp. 10</name>
    <dbReference type="NCBI Taxonomy" id="1416804"/>
    <lineage>
        <taxon>Bacteria</taxon>
        <taxon>Pseudomonadati</taxon>
        <taxon>Pseudomonadota</taxon>
        <taxon>Betaproteobacteria</taxon>
        <taxon>Burkholderiales</taxon>
        <taxon>Alcaligenaceae</taxon>
        <taxon>Bordetella</taxon>
    </lineage>
</organism>
<evidence type="ECO:0000259" key="6">
    <source>
        <dbReference type="Pfam" id="PF08281"/>
    </source>
</evidence>
<evidence type="ECO:0000256" key="4">
    <source>
        <dbReference type="ARBA" id="ARBA00023163"/>
    </source>
</evidence>
<keyword evidence="4" id="KW-0804">Transcription</keyword>
<dbReference type="InterPro" id="IPR013324">
    <property type="entry name" value="RNA_pol_sigma_r3/r4-like"/>
</dbReference>
<sequence>MQTLYIEHHRWLESWLRRQIGCLHQAADLAHDTFEQVLRAAEPPALREPRAYLAVIAKRVLFNHWRRRDLEQAYLEALAAFRADDFAPSAEDCAAVLEALARIDALLEGLGPRVRQVFLLNQLEDKTYREIGQELGMPVISVRRAMAKAIAACCAQQAA</sequence>
<dbReference type="Pfam" id="PF08281">
    <property type="entry name" value="Sigma70_r4_2"/>
    <property type="match status" value="1"/>
</dbReference>
<dbReference type="Proteomes" id="UP000216020">
    <property type="component" value="Unassembled WGS sequence"/>
</dbReference>
<evidence type="ECO:0000256" key="2">
    <source>
        <dbReference type="ARBA" id="ARBA00023015"/>
    </source>
</evidence>
<proteinExistence type="inferred from homology"/>
<dbReference type="RefSeq" id="WP_094855356.1">
    <property type="nucleotide sequence ID" value="NZ_NEVM01000005.1"/>
</dbReference>
<dbReference type="GO" id="GO:0006352">
    <property type="term" value="P:DNA-templated transcription initiation"/>
    <property type="evidence" value="ECO:0007669"/>
    <property type="project" value="InterPro"/>
</dbReference>
<dbReference type="OrthoDB" id="8536462at2"/>
<gene>
    <name evidence="7" type="ORF">CAL29_23560</name>
</gene>
<name>A0A261S0R1_9BORD</name>
<dbReference type="InterPro" id="IPR013325">
    <property type="entry name" value="RNA_pol_sigma_r2"/>
</dbReference>
<keyword evidence="2" id="KW-0805">Transcription regulation</keyword>
<accession>A0A261S0R1</accession>
<protein>
    <submittedName>
        <fullName evidence="7">RNA polymerase subunit sigma</fullName>
    </submittedName>
</protein>
<comment type="caution">
    <text evidence="7">The sequence shown here is derived from an EMBL/GenBank/DDBJ whole genome shotgun (WGS) entry which is preliminary data.</text>
</comment>
<keyword evidence="3" id="KW-0731">Sigma factor</keyword>
<dbReference type="InterPro" id="IPR036388">
    <property type="entry name" value="WH-like_DNA-bd_sf"/>
</dbReference>
<dbReference type="Gene3D" id="1.10.1740.10">
    <property type="match status" value="1"/>
</dbReference>
<dbReference type="InterPro" id="IPR007627">
    <property type="entry name" value="RNA_pol_sigma70_r2"/>
</dbReference>
<dbReference type="GO" id="GO:0003677">
    <property type="term" value="F:DNA binding"/>
    <property type="evidence" value="ECO:0007669"/>
    <property type="project" value="InterPro"/>
</dbReference>
<dbReference type="PANTHER" id="PTHR43133">
    <property type="entry name" value="RNA POLYMERASE ECF-TYPE SIGMA FACTO"/>
    <property type="match status" value="1"/>
</dbReference>
<dbReference type="GO" id="GO:0016987">
    <property type="term" value="F:sigma factor activity"/>
    <property type="evidence" value="ECO:0007669"/>
    <property type="project" value="UniProtKB-KW"/>
</dbReference>
<dbReference type="NCBIfam" id="TIGR02937">
    <property type="entry name" value="sigma70-ECF"/>
    <property type="match status" value="1"/>
</dbReference>
<dbReference type="InterPro" id="IPR013249">
    <property type="entry name" value="RNA_pol_sigma70_r4_t2"/>
</dbReference>
<evidence type="ECO:0000256" key="3">
    <source>
        <dbReference type="ARBA" id="ARBA00023082"/>
    </source>
</evidence>
<dbReference type="InterPro" id="IPR039425">
    <property type="entry name" value="RNA_pol_sigma-70-like"/>
</dbReference>
<evidence type="ECO:0000313" key="7">
    <source>
        <dbReference type="EMBL" id="OZI30939.1"/>
    </source>
</evidence>
<dbReference type="Gene3D" id="1.10.10.10">
    <property type="entry name" value="Winged helix-like DNA-binding domain superfamily/Winged helix DNA-binding domain"/>
    <property type="match status" value="1"/>
</dbReference>
<feature type="domain" description="RNA polymerase sigma factor 70 region 4 type 2" evidence="6">
    <location>
        <begin position="101"/>
        <end position="153"/>
    </location>
</feature>
<comment type="similarity">
    <text evidence="1">Belongs to the sigma-70 factor family. ECF subfamily.</text>
</comment>
<keyword evidence="8" id="KW-1185">Reference proteome</keyword>
<dbReference type="PANTHER" id="PTHR43133:SF63">
    <property type="entry name" value="RNA POLYMERASE SIGMA FACTOR FECI-RELATED"/>
    <property type="match status" value="1"/>
</dbReference>
<dbReference type="Pfam" id="PF04542">
    <property type="entry name" value="Sigma70_r2"/>
    <property type="match status" value="1"/>
</dbReference>
<dbReference type="SUPFAM" id="SSF88946">
    <property type="entry name" value="Sigma2 domain of RNA polymerase sigma factors"/>
    <property type="match status" value="1"/>
</dbReference>
<dbReference type="InterPro" id="IPR014284">
    <property type="entry name" value="RNA_pol_sigma-70_dom"/>
</dbReference>
<evidence type="ECO:0000259" key="5">
    <source>
        <dbReference type="Pfam" id="PF04542"/>
    </source>
</evidence>
<dbReference type="EMBL" id="NEVM01000005">
    <property type="protein sequence ID" value="OZI30939.1"/>
    <property type="molecule type" value="Genomic_DNA"/>
</dbReference>
<evidence type="ECO:0000313" key="8">
    <source>
        <dbReference type="Proteomes" id="UP000216020"/>
    </source>
</evidence>
<reference evidence="8" key="1">
    <citation type="submission" date="2017-05" db="EMBL/GenBank/DDBJ databases">
        <title>Complete and WGS of Bordetella genogroups.</title>
        <authorList>
            <person name="Spilker T."/>
            <person name="Lipuma J."/>
        </authorList>
    </citation>
    <scope>NUCLEOTIDE SEQUENCE [LARGE SCALE GENOMIC DNA]</scope>
    <source>
        <strain evidence="8">AU16122</strain>
    </source>
</reference>
<dbReference type="AlphaFoldDB" id="A0A261S0R1"/>
<evidence type="ECO:0000256" key="1">
    <source>
        <dbReference type="ARBA" id="ARBA00010641"/>
    </source>
</evidence>
<dbReference type="SUPFAM" id="SSF88659">
    <property type="entry name" value="Sigma3 and sigma4 domains of RNA polymerase sigma factors"/>
    <property type="match status" value="1"/>
</dbReference>
<feature type="domain" description="RNA polymerase sigma-70 region 2" evidence="5">
    <location>
        <begin position="4"/>
        <end position="69"/>
    </location>
</feature>